<evidence type="ECO:0000313" key="4">
    <source>
        <dbReference type="EMBL" id="MBS5331211.1"/>
    </source>
</evidence>
<evidence type="ECO:0000256" key="2">
    <source>
        <dbReference type="ARBA" id="ARBA00022801"/>
    </source>
</evidence>
<evidence type="ECO:0000259" key="3">
    <source>
        <dbReference type="Pfam" id="PF02275"/>
    </source>
</evidence>
<dbReference type="InterPro" id="IPR052193">
    <property type="entry name" value="Peptidase_C59"/>
</dbReference>
<accession>A0A943D7X1</accession>
<reference evidence="4" key="1">
    <citation type="submission" date="2021-02" db="EMBL/GenBank/DDBJ databases">
        <title>Infant gut strain persistence is associated with maternal origin, phylogeny, and functional potential including surface adhesion and iron acquisition.</title>
        <authorList>
            <person name="Lou Y.C."/>
        </authorList>
    </citation>
    <scope>NUCLEOTIDE SEQUENCE</scope>
    <source>
        <strain evidence="4">L3_101_000M1_dasL3_101_000M1_concoct_87</strain>
    </source>
</reference>
<dbReference type="SUPFAM" id="SSF56235">
    <property type="entry name" value="N-terminal nucleophile aminohydrolases (Ntn hydrolases)"/>
    <property type="match status" value="1"/>
</dbReference>
<dbReference type="PANTHER" id="PTHR35527:SF2">
    <property type="entry name" value="HYDROLASE"/>
    <property type="match status" value="1"/>
</dbReference>
<dbReference type="InterPro" id="IPR029055">
    <property type="entry name" value="Ntn_hydrolases_N"/>
</dbReference>
<evidence type="ECO:0000256" key="1">
    <source>
        <dbReference type="ARBA" id="ARBA00006625"/>
    </source>
</evidence>
<dbReference type="PANTHER" id="PTHR35527">
    <property type="entry name" value="CHOLOYLGLYCINE HYDROLASE"/>
    <property type="match status" value="1"/>
</dbReference>
<gene>
    <name evidence="4" type="ORF">KHY36_01615</name>
</gene>
<sequence length="385" mass="43182">MCYNQIIKYTYKREAFSVKKMILRVLLALLLLVLLAAAGFGVLYAGRLRTVNSIEKITDYSDYNLYRMDVRYDYSIDDVINYGITDNQSMIDAILKETLPLLPIHMKAPQFGCSAFATVQDRHIVMGRNYDFKRDTSAMLVYCTPKDGYKSVALAALDNISANQPDVSMAKKLACLTAPFICLDGMNEKGVSIAVLTLDSEPVNQDTGKQKIFTTLAIRLVLDRAATTQEAVDLLDSYDMFATSGRDYHFFVTDAAGDARVIEYDPEQEGRPLRWTAMQAITNFYGCYAYLVQPNQKNGIYGHGKERYDAIMDVLAMRDSDGNIPADTAWRALQASAQDPNPEDVTSNTQWSLVYDDTALTAQIALRRNWDDVIHYDLNTNTIGG</sequence>
<dbReference type="AlphaFoldDB" id="A0A943D7X1"/>
<dbReference type="InterPro" id="IPR029132">
    <property type="entry name" value="CBAH/NAAA_C"/>
</dbReference>
<comment type="caution">
    <text evidence="4">The sequence shown here is derived from an EMBL/GenBank/DDBJ whole genome shotgun (WGS) entry which is preliminary data.</text>
</comment>
<feature type="domain" description="Choloylglycine hydrolase/NAAA C-terminal" evidence="3">
    <location>
        <begin position="114"/>
        <end position="266"/>
    </location>
</feature>
<comment type="similarity">
    <text evidence="1">Belongs to the peptidase C59 family.</text>
</comment>
<organism evidence="4 5">
    <name type="scientific">Subdoligranulum variabile</name>
    <dbReference type="NCBI Taxonomy" id="214851"/>
    <lineage>
        <taxon>Bacteria</taxon>
        <taxon>Bacillati</taxon>
        <taxon>Bacillota</taxon>
        <taxon>Clostridia</taxon>
        <taxon>Eubacteriales</taxon>
        <taxon>Oscillospiraceae</taxon>
        <taxon>Subdoligranulum</taxon>
    </lineage>
</organism>
<dbReference type="EMBL" id="JAGZGG010000002">
    <property type="protein sequence ID" value="MBS5331211.1"/>
    <property type="molecule type" value="Genomic_DNA"/>
</dbReference>
<keyword evidence="2 4" id="KW-0378">Hydrolase</keyword>
<proteinExistence type="inferred from homology"/>
<dbReference type="Proteomes" id="UP000759273">
    <property type="component" value="Unassembled WGS sequence"/>
</dbReference>
<dbReference type="Pfam" id="PF02275">
    <property type="entry name" value="CBAH"/>
    <property type="match status" value="1"/>
</dbReference>
<name>A0A943D7X1_9FIRM</name>
<protein>
    <submittedName>
        <fullName evidence="4">Linear amide C-N hydrolase</fullName>
    </submittedName>
</protein>
<dbReference type="Gene3D" id="3.60.60.10">
    <property type="entry name" value="Penicillin V Acylase, Chain A"/>
    <property type="match status" value="1"/>
</dbReference>
<evidence type="ECO:0000313" key="5">
    <source>
        <dbReference type="Proteomes" id="UP000759273"/>
    </source>
</evidence>
<dbReference type="GO" id="GO:0016787">
    <property type="term" value="F:hydrolase activity"/>
    <property type="evidence" value="ECO:0007669"/>
    <property type="project" value="UniProtKB-KW"/>
</dbReference>